<evidence type="ECO:0000313" key="11">
    <source>
        <dbReference type="EMBL" id="MEK9499624.1"/>
    </source>
</evidence>
<feature type="transmembrane region" description="Helical" evidence="7">
    <location>
        <begin position="515"/>
        <end position="535"/>
    </location>
</feature>
<feature type="signal peptide" evidence="8">
    <location>
        <begin position="1"/>
        <end position="28"/>
    </location>
</feature>
<evidence type="ECO:0000256" key="3">
    <source>
        <dbReference type="ARBA" id="ARBA00022692"/>
    </source>
</evidence>
<evidence type="ECO:0000256" key="6">
    <source>
        <dbReference type="ARBA" id="ARBA00038076"/>
    </source>
</evidence>
<gene>
    <name evidence="11" type="ORF">WI372_01340</name>
</gene>
<dbReference type="InterPro" id="IPR025857">
    <property type="entry name" value="MacB_PCD"/>
</dbReference>
<evidence type="ECO:0000313" key="12">
    <source>
        <dbReference type="Proteomes" id="UP001484239"/>
    </source>
</evidence>
<feature type="domain" description="ABC3 transporter permease C-terminal" evidence="9">
    <location>
        <begin position="781"/>
        <end position="894"/>
    </location>
</feature>
<dbReference type="Pfam" id="PF12704">
    <property type="entry name" value="MacB_PCD"/>
    <property type="match status" value="2"/>
</dbReference>
<dbReference type="Proteomes" id="UP001484239">
    <property type="component" value="Unassembled WGS sequence"/>
</dbReference>
<evidence type="ECO:0000256" key="7">
    <source>
        <dbReference type="SAM" id="Phobius"/>
    </source>
</evidence>
<evidence type="ECO:0000259" key="10">
    <source>
        <dbReference type="Pfam" id="PF12704"/>
    </source>
</evidence>
<evidence type="ECO:0000256" key="5">
    <source>
        <dbReference type="ARBA" id="ARBA00023136"/>
    </source>
</evidence>
<comment type="subcellular location">
    <subcellularLocation>
        <location evidence="1">Cell membrane</location>
        <topology evidence="1">Multi-pass membrane protein</topology>
    </subcellularLocation>
</comment>
<keyword evidence="4 7" id="KW-1133">Transmembrane helix</keyword>
<dbReference type="InterPro" id="IPR017800">
    <property type="entry name" value="ADOP"/>
</dbReference>
<keyword evidence="3 7" id="KW-0812">Transmembrane</keyword>
<evidence type="ECO:0000256" key="2">
    <source>
        <dbReference type="ARBA" id="ARBA00022475"/>
    </source>
</evidence>
<dbReference type="RefSeq" id="WP_405286208.1">
    <property type="nucleotide sequence ID" value="NZ_JBBHLI010000001.1"/>
</dbReference>
<name>A0ABU9E6C9_9BACT</name>
<feature type="transmembrane region" description="Helical" evidence="7">
    <location>
        <begin position="822"/>
        <end position="845"/>
    </location>
</feature>
<dbReference type="InterPro" id="IPR003838">
    <property type="entry name" value="ABC3_permease_C"/>
</dbReference>
<comment type="similarity">
    <text evidence="6">Belongs to the ABC-4 integral membrane protein family.</text>
</comment>
<dbReference type="InterPro" id="IPR050250">
    <property type="entry name" value="Macrolide_Exporter_MacB"/>
</dbReference>
<evidence type="ECO:0000259" key="9">
    <source>
        <dbReference type="Pfam" id="PF02687"/>
    </source>
</evidence>
<protein>
    <submittedName>
        <fullName evidence="11">ADOP family duplicated permease</fullName>
    </submittedName>
</protein>
<keyword evidence="5 7" id="KW-0472">Membrane</keyword>
<accession>A0ABU9E6C9</accession>
<dbReference type="NCBIfam" id="TIGR03434">
    <property type="entry name" value="ADOP"/>
    <property type="match status" value="1"/>
</dbReference>
<comment type="caution">
    <text evidence="11">The sequence shown here is derived from an EMBL/GenBank/DDBJ whole genome shotgun (WGS) entry which is preliminary data.</text>
</comment>
<feature type="chain" id="PRO_5047103323" evidence="8">
    <location>
        <begin position="29"/>
        <end position="901"/>
    </location>
</feature>
<feature type="domain" description="ABC3 transporter permease C-terminal" evidence="9">
    <location>
        <begin position="374"/>
        <end position="492"/>
    </location>
</feature>
<dbReference type="Pfam" id="PF02687">
    <property type="entry name" value="FtsX"/>
    <property type="match status" value="2"/>
</dbReference>
<evidence type="ECO:0000256" key="4">
    <source>
        <dbReference type="ARBA" id="ARBA00022989"/>
    </source>
</evidence>
<evidence type="ECO:0000256" key="8">
    <source>
        <dbReference type="SAM" id="SignalP"/>
    </source>
</evidence>
<dbReference type="PANTHER" id="PTHR30572">
    <property type="entry name" value="MEMBRANE COMPONENT OF TRANSPORTER-RELATED"/>
    <property type="match status" value="1"/>
</dbReference>
<feature type="domain" description="MacB-like periplasmic core" evidence="10">
    <location>
        <begin position="553"/>
        <end position="742"/>
    </location>
</feature>
<sequence length="901" mass="95792">MARAPRPPLLARALLRLLLPGSVHDAFAGDLEERFARDHDTDPRAARRGYWRDVLSPSVLRLRREVKGMPLPPGTPPAAAARGDGFMTALLADLKFAVRMLLKAPAFTAVAVLSLALGIGPNTAIFSIVDAALLQDWGVDEPEGLVDMYSLTDDGRYFYTYYRVYELIDEGAAEVFTGVAASAQQAGTIETGASEAPELVMGELVTGNYFEVLGVRPQRGRGFLPEEDATPGTHPVVVISDRFWRTRLGSDPDAVGRDLRLNGRPYTVVGVAPPEFKGRVAPGLGTDFWAPIRMYPHLAPNQMSNGNLFFMGRLRDGVTTERARAVLDAVATRFNDERDSRSELEIGAVNLSEIRMHPNFDGTLGAMTAVLFGAVGLVLLVACVNLASFLLARATDRRKEMAVRISMGAGRGAIVRQLLVESLVLAALGGAVGLALGMAASRLLLGIDPPVDLPLAIEVGLNARLLLFTAGASLLAALVFGLTPALQATRTPVAATLRDESGSAGGRSKGRARGVLVAAQMALSTVLLFGAALFLRNLQAALAIDTGFDTGPAAVVTLEPWASEMTDAERTVFANDLMQAVGALPSVQEFGVTSRMPLDLGNTNTSFEIPGVEPPPDADRHVIEYAAVSPGYFGTMDIGVVEGRGFTDADLEPGVDGTVAILTRAAAERWWPGESAVGRVMYRGADPERAVTVVGVVDDARIWSLDEPPRAYMYLPLPQNGFGRYVLVARGTEAPLAMAAAIRDEARRLRPDVLVSEAGTMDDHLAYIYFVPRMAAGLITVVGLLALALACIGLYGMVRYTVAQRTREVGIRMALGADRNEVVGLVVRGGLTVVAVGGVAGIAVALGLGTVLERFLVGVERLDPWALLAAPAALFALSAVAAWLPARRVSRVDPVVALRSE</sequence>
<feature type="transmembrane region" description="Helical" evidence="7">
    <location>
        <begin position="413"/>
        <end position="441"/>
    </location>
</feature>
<keyword evidence="8" id="KW-0732">Signal</keyword>
<feature type="transmembrane region" description="Helical" evidence="7">
    <location>
        <begin position="364"/>
        <end position="392"/>
    </location>
</feature>
<keyword evidence="12" id="KW-1185">Reference proteome</keyword>
<keyword evidence="2" id="KW-1003">Cell membrane</keyword>
<reference evidence="11 12" key="1">
    <citation type="submission" date="2024-02" db="EMBL/GenBank/DDBJ databases">
        <title>A novel Gemmatimonadota bacterium.</title>
        <authorList>
            <person name="Du Z.-J."/>
            <person name="Ye Y.-Q."/>
        </authorList>
    </citation>
    <scope>NUCLEOTIDE SEQUENCE [LARGE SCALE GENOMIC DNA]</scope>
    <source>
        <strain evidence="11 12">DH-20</strain>
    </source>
</reference>
<feature type="transmembrane region" description="Helical" evidence="7">
    <location>
        <begin position="461"/>
        <end position="482"/>
    </location>
</feature>
<dbReference type="PANTHER" id="PTHR30572:SF4">
    <property type="entry name" value="ABC TRANSPORTER PERMEASE YTRF"/>
    <property type="match status" value="1"/>
</dbReference>
<dbReference type="EMBL" id="JBBHLI010000001">
    <property type="protein sequence ID" value="MEK9499624.1"/>
    <property type="molecule type" value="Genomic_DNA"/>
</dbReference>
<evidence type="ECO:0000256" key="1">
    <source>
        <dbReference type="ARBA" id="ARBA00004651"/>
    </source>
</evidence>
<feature type="transmembrane region" description="Helical" evidence="7">
    <location>
        <begin position="774"/>
        <end position="798"/>
    </location>
</feature>
<organism evidence="11 12">
    <name type="scientific">Gaopeijia maritima</name>
    <dbReference type="NCBI Taxonomy" id="3119007"/>
    <lineage>
        <taxon>Bacteria</taxon>
        <taxon>Pseudomonadati</taxon>
        <taxon>Gemmatimonadota</taxon>
        <taxon>Longimicrobiia</taxon>
        <taxon>Gaopeijiales</taxon>
        <taxon>Gaopeijiaceae</taxon>
        <taxon>Gaopeijia</taxon>
    </lineage>
</organism>
<proteinExistence type="inferred from homology"/>
<feature type="domain" description="MacB-like periplasmic core" evidence="10">
    <location>
        <begin position="108"/>
        <end position="329"/>
    </location>
</feature>
<feature type="transmembrane region" description="Helical" evidence="7">
    <location>
        <begin position="865"/>
        <end position="884"/>
    </location>
</feature>